<dbReference type="PRINTS" id="PR00069">
    <property type="entry name" value="ALDKETRDTASE"/>
</dbReference>
<dbReference type="Pfam" id="PF00248">
    <property type="entry name" value="Aldo_ket_red"/>
    <property type="match status" value="1"/>
</dbReference>
<organism evidence="2 3">
    <name type="scientific">Azohydromonas lata</name>
    <dbReference type="NCBI Taxonomy" id="45677"/>
    <lineage>
        <taxon>Bacteria</taxon>
        <taxon>Pseudomonadati</taxon>
        <taxon>Pseudomonadota</taxon>
        <taxon>Betaproteobacteria</taxon>
        <taxon>Burkholderiales</taxon>
        <taxon>Sphaerotilaceae</taxon>
        <taxon>Azohydromonas</taxon>
    </lineage>
</organism>
<evidence type="ECO:0000313" key="3">
    <source>
        <dbReference type="Proteomes" id="UP001293718"/>
    </source>
</evidence>
<dbReference type="PANTHER" id="PTHR43638">
    <property type="entry name" value="OXIDOREDUCTASE, ALDO/KETO REDUCTASE FAMILY PROTEIN"/>
    <property type="match status" value="1"/>
</dbReference>
<evidence type="ECO:0000259" key="1">
    <source>
        <dbReference type="Pfam" id="PF00248"/>
    </source>
</evidence>
<dbReference type="PIRSF" id="PIRSF000097">
    <property type="entry name" value="AKR"/>
    <property type="match status" value="1"/>
</dbReference>
<dbReference type="EMBL" id="JAXOJX010000020">
    <property type="protein sequence ID" value="MDZ5457629.1"/>
    <property type="molecule type" value="Genomic_DNA"/>
</dbReference>
<comment type="caution">
    <text evidence="2">The sequence shown here is derived from an EMBL/GenBank/DDBJ whole genome shotgun (WGS) entry which is preliminary data.</text>
</comment>
<dbReference type="Gene3D" id="3.20.20.100">
    <property type="entry name" value="NADP-dependent oxidoreductase domain"/>
    <property type="match status" value="1"/>
</dbReference>
<reference evidence="2 3" key="1">
    <citation type="submission" date="2023-11" db="EMBL/GenBank/DDBJ databases">
        <title>Draft genome of Azohydromonas lata strain H1 (DSM1123), a polyhydroxyalkanoate producer.</title>
        <authorList>
            <person name="Traversa D."/>
            <person name="D'Addabbo P."/>
            <person name="Pazzani C."/>
            <person name="Manzari C."/>
            <person name="Chiara M."/>
            <person name="Scrascia M."/>
        </authorList>
    </citation>
    <scope>NUCLEOTIDE SEQUENCE [LARGE SCALE GENOMIC DNA]</scope>
    <source>
        <strain evidence="2 3">H1</strain>
    </source>
</reference>
<sequence length="284" mass="31197">MRTVTLPNGTALPALGLGTWHYGESPRSRAAEVKAVRQALELGVRLFDTAEMYGEGGAEEVLGQALAEALRAGDVRREELTIVSKVYPHNASLQGLPQACERSLRRLQLDRLELYLLHWSGSHPLRDTVAAFEALQSRGHVAHWGVSNFDLDDMKALWRVPGGSACAVNQVYYSLSQRGIEFDLVPWQRERGLPFMAYCPMDQGALAAEPQLLPIARRLGATPAQLALAWLLQRGDVVAIPKAVREQHLRENATAGAITLDEQALTELDALFPPPDDKQPLAIV</sequence>
<evidence type="ECO:0000313" key="2">
    <source>
        <dbReference type="EMBL" id="MDZ5457629.1"/>
    </source>
</evidence>
<accession>A0ABU5IFM7</accession>
<dbReference type="InterPro" id="IPR020471">
    <property type="entry name" value="AKR"/>
</dbReference>
<keyword evidence="3" id="KW-1185">Reference proteome</keyword>
<dbReference type="Proteomes" id="UP001293718">
    <property type="component" value="Unassembled WGS sequence"/>
</dbReference>
<dbReference type="InterPro" id="IPR023210">
    <property type="entry name" value="NADP_OxRdtase_dom"/>
</dbReference>
<name>A0ABU5IFM7_9BURK</name>
<dbReference type="PANTHER" id="PTHR43638:SF3">
    <property type="entry name" value="ALDEHYDE REDUCTASE"/>
    <property type="match status" value="1"/>
</dbReference>
<gene>
    <name evidence="2" type="ORF">SM757_13700</name>
</gene>
<dbReference type="SUPFAM" id="SSF51430">
    <property type="entry name" value="NAD(P)-linked oxidoreductase"/>
    <property type="match status" value="1"/>
</dbReference>
<dbReference type="RefSeq" id="WP_322465898.1">
    <property type="nucleotide sequence ID" value="NZ_JAXOJX010000020.1"/>
</dbReference>
<dbReference type="CDD" id="cd19138">
    <property type="entry name" value="AKR_YeaE"/>
    <property type="match status" value="1"/>
</dbReference>
<feature type="domain" description="NADP-dependent oxidoreductase" evidence="1">
    <location>
        <begin position="15"/>
        <end position="271"/>
    </location>
</feature>
<protein>
    <submittedName>
        <fullName evidence="2">Aldo/keto reductase</fullName>
    </submittedName>
</protein>
<dbReference type="InterPro" id="IPR036812">
    <property type="entry name" value="NAD(P)_OxRdtase_dom_sf"/>
</dbReference>
<proteinExistence type="predicted"/>